<proteinExistence type="predicted"/>
<dbReference type="RefSeq" id="WP_264308237.1">
    <property type="nucleotide sequence ID" value="NZ_CP109635.1"/>
</dbReference>
<evidence type="ECO:0000313" key="2">
    <source>
        <dbReference type="EMBL" id="UYT10390.1"/>
    </source>
</evidence>
<dbReference type="EMBL" id="CP109635">
    <property type="protein sequence ID" value="UYT10390.1"/>
    <property type="molecule type" value="Genomic_DNA"/>
</dbReference>
<evidence type="ECO:0000256" key="1">
    <source>
        <dbReference type="SAM" id="Phobius"/>
    </source>
</evidence>
<name>A0AA46TVQ6_9LACT</name>
<keyword evidence="1" id="KW-1133">Transmembrane helix</keyword>
<organism evidence="2 3">
    <name type="scientific">Lactococcus garvieae</name>
    <dbReference type="NCBI Taxonomy" id="1363"/>
    <lineage>
        <taxon>Bacteria</taxon>
        <taxon>Bacillati</taxon>
        <taxon>Bacillota</taxon>
        <taxon>Bacilli</taxon>
        <taxon>Lactobacillales</taxon>
        <taxon>Streptococcaceae</taxon>
        <taxon>Lactococcus</taxon>
    </lineage>
</organism>
<feature type="transmembrane region" description="Helical" evidence="1">
    <location>
        <begin position="33"/>
        <end position="54"/>
    </location>
</feature>
<dbReference type="Proteomes" id="UP001164042">
    <property type="component" value="Chromosome"/>
</dbReference>
<keyword evidence="1" id="KW-0812">Transmembrane</keyword>
<accession>A0AA46TVQ6</accession>
<keyword evidence="1" id="KW-0472">Membrane</keyword>
<reference evidence="2" key="1">
    <citation type="submission" date="2022-10" db="EMBL/GenBank/DDBJ databases">
        <title>Genome assembly of Lactococcus garvieae isolates from cricket gut.</title>
        <authorList>
            <person name="Luecke A.R."/>
            <person name="Brown A.M.V."/>
            <person name="Wakeman C.A."/>
        </authorList>
    </citation>
    <scope>NUCLEOTIDE SEQUENCE</scope>
    <source>
        <strain evidence="2">Alexii-11_2</strain>
    </source>
</reference>
<evidence type="ECO:0000313" key="3">
    <source>
        <dbReference type="Proteomes" id="UP001164042"/>
    </source>
</evidence>
<feature type="transmembrane region" description="Helical" evidence="1">
    <location>
        <begin position="7"/>
        <end position="27"/>
    </location>
</feature>
<dbReference type="AlphaFoldDB" id="A0AA46TVQ6"/>
<gene>
    <name evidence="2" type="ORF">OF801_00180</name>
</gene>
<sequence>MIKKAYSLMIISIICVILAFSTFFFNFKYDPGLVPKLAFIWAFTFLGVQSYLWMKKLKNKSNKKQRD</sequence>
<protein>
    <submittedName>
        <fullName evidence="2">Uncharacterized protein</fullName>
    </submittedName>
</protein>